<dbReference type="InterPro" id="IPR003749">
    <property type="entry name" value="ThiS/MoaD-like"/>
</dbReference>
<dbReference type="STRING" id="49186.SAMN05421647_10996"/>
<organism evidence="4 5">
    <name type="scientific">Marinobacterium stanieri</name>
    <dbReference type="NCBI Taxonomy" id="49186"/>
    <lineage>
        <taxon>Bacteria</taxon>
        <taxon>Pseudomonadati</taxon>
        <taxon>Pseudomonadota</taxon>
        <taxon>Gammaproteobacteria</taxon>
        <taxon>Oceanospirillales</taxon>
        <taxon>Oceanospirillaceae</taxon>
        <taxon>Marinobacterium</taxon>
    </lineage>
</organism>
<dbReference type="UniPathway" id="UPA00344"/>
<comment type="similarity">
    <text evidence="2">Belongs to the MoaD family.</text>
</comment>
<dbReference type="PANTHER" id="PTHR33359:SF1">
    <property type="entry name" value="MOLYBDOPTERIN SYNTHASE SULFUR CARRIER SUBUNIT"/>
    <property type="match status" value="1"/>
</dbReference>
<dbReference type="InterPro" id="IPR044672">
    <property type="entry name" value="MOCS2A"/>
</dbReference>
<dbReference type="AlphaFoldDB" id="A0A1N6VTF3"/>
<dbReference type="SUPFAM" id="SSF54285">
    <property type="entry name" value="MoaD/ThiS"/>
    <property type="match status" value="1"/>
</dbReference>
<dbReference type="GO" id="GO:0006777">
    <property type="term" value="P:Mo-molybdopterin cofactor biosynthetic process"/>
    <property type="evidence" value="ECO:0007669"/>
    <property type="project" value="InterPro"/>
</dbReference>
<name>A0A1N6VTF3_9GAMM</name>
<dbReference type="eggNOG" id="COG1977">
    <property type="taxonomic scope" value="Bacteria"/>
</dbReference>
<protein>
    <recommendedName>
        <fullName evidence="3">Molybdopterin synthase sulfur carrier subunit</fullName>
    </recommendedName>
</protein>
<keyword evidence="5" id="KW-1185">Reference proteome</keyword>
<evidence type="ECO:0000313" key="4">
    <source>
        <dbReference type="EMBL" id="SIQ80916.1"/>
    </source>
</evidence>
<keyword evidence="1" id="KW-0547">Nucleotide-binding</keyword>
<proteinExistence type="inferred from homology"/>
<dbReference type="RefSeq" id="WP_076464882.1">
    <property type="nucleotide sequence ID" value="NZ_FTMN01000009.1"/>
</dbReference>
<dbReference type="InterPro" id="IPR012675">
    <property type="entry name" value="Beta-grasp_dom_sf"/>
</dbReference>
<evidence type="ECO:0000313" key="5">
    <source>
        <dbReference type="Proteomes" id="UP000186895"/>
    </source>
</evidence>
<dbReference type="NCBIfam" id="TIGR01682">
    <property type="entry name" value="moaD"/>
    <property type="match status" value="1"/>
</dbReference>
<dbReference type="InterPro" id="IPR016155">
    <property type="entry name" value="Mopterin_synth/thiamin_S_b"/>
</dbReference>
<gene>
    <name evidence="4" type="ORF">SAMN05421647_10996</name>
</gene>
<reference evidence="4 5" key="1">
    <citation type="submission" date="2017-01" db="EMBL/GenBank/DDBJ databases">
        <authorList>
            <person name="Mah S.A."/>
            <person name="Swanson W.J."/>
            <person name="Moy G.W."/>
            <person name="Vacquier V.D."/>
        </authorList>
    </citation>
    <scope>NUCLEOTIDE SEQUENCE [LARGE SCALE GENOMIC DNA]</scope>
    <source>
        <strain evidence="4 5">DSM 7027</strain>
    </source>
</reference>
<dbReference type="Pfam" id="PF02597">
    <property type="entry name" value="ThiS"/>
    <property type="match status" value="1"/>
</dbReference>
<dbReference type="GO" id="GO:0000166">
    <property type="term" value="F:nucleotide binding"/>
    <property type="evidence" value="ECO:0007669"/>
    <property type="project" value="UniProtKB-KW"/>
</dbReference>
<dbReference type="Proteomes" id="UP000186895">
    <property type="component" value="Unassembled WGS sequence"/>
</dbReference>
<dbReference type="CDD" id="cd00754">
    <property type="entry name" value="Ubl_MoaD"/>
    <property type="match status" value="1"/>
</dbReference>
<accession>A0A1N6VTF3</accession>
<evidence type="ECO:0000256" key="3">
    <source>
        <dbReference type="ARBA" id="ARBA00024247"/>
    </source>
</evidence>
<dbReference type="Gene3D" id="3.10.20.30">
    <property type="match status" value="1"/>
</dbReference>
<evidence type="ECO:0000256" key="2">
    <source>
        <dbReference type="ARBA" id="ARBA00024200"/>
    </source>
</evidence>
<dbReference type="GO" id="GO:1990133">
    <property type="term" value="C:molybdopterin adenylyltransferase complex"/>
    <property type="evidence" value="ECO:0007669"/>
    <property type="project" value="TreeGrafter"/>
</dbReference>
<sequence>MKVIYFARVREQLGVDEETLTCPAGVSTLAELVDWLAAERGAPWDKVLQAPDLICAVNQEVVDRQVAVSDQDEVAFFPPVTGG</sequence>
<dbReference type="EMBL" id="FTMN01000009">
    <property type="protein sequence ID" value="SIQ80916.1"/>
    <property type="molecule type" value="Genomic_DNA"/>
</dbReference>
<evidence type="ECO:0000256" key="1">
    <source>
        <dbReference type="ARBA" id="ARBA00022741"/>
    </source>
</evidence>
<dbReference type="PANTHER" id="PTHR33359">
    <property type="entry name" value="MOLYBDOPTERIN SYNTHASE SULFUR CARRIER SUBUNIT"/>
    <property type="match status" value="1"/>
</dbReference>